<organism evidence="2 3">
    <name type="scientific">Odinarchaeota yellowstonii (strain LCB_4)</name>
    <dbReference type="NCBI Taxonomy" id="1841599"/>
    <lineage>
        <taxon>Archaea</taxon>
        <taxon>Promethearchaeati</taxon>
        <taxon>Candidatus Odinarchaeota</taxon>
        <taxon>Candidatus Odinarchaeia</taxon>
        <taxon>Candidatus Odinarchaeales</taxon>
        <taxon>Candidatus Odinarchaeaceae</taxon>
        <taxon>Candidatus Odinarchaeum</taxon>
    </lineage>
</organism>
<evidence type="ECO:0000313" key="2">
    <source>
        <dbReference type="EMBL" id="WEU40176.1"/>
    </source>
</evidence>
<dbReference type="EMBL" id="CP091871">
    <property type="protein sequence ID" value="WEU40176.1"/>
    <property type="molecule type" value="Genomic_DNA"/>
</dbReference>
<dbReference type="PANTHER" id="PTHR43252:SF5">
    <property type="entry name" value="TRANSCRIPTIONAL REGULATOR, PADR-LIKE FAMILY"/>
    <property type="match status" value="1"/>
</dbReference>
<reference evidence="2" key="1">
    <citation type="journal article" date="2017" name="Nature">
        <title>Asgard archaea illuminate the origin of eukaryotic cellular complexity.</title>
        <authorList>
            <person name="Zaremba-Niedzwiedzka K."/>
            <person name="Caceres E.F."/>
            <person name="Saw J.H."/>
            <person name="Backstrom D."/>
            <person name="Juzokaite L."/>
            <person name="Vancaester E."/>
            <person name="Seitz K.W."/>
            <person name="Anantharaman K."/>
            <person name="Starnawski P."/>
            <person name="Kjeldsen K.U."/>
            <person name="Scott M.B."/>
            <person name="Nunoura T."/>
            <person name="Banfield J.F."/>
            <person name="Schramm A."/>
            <person name="Baker B.J."/>
            <person name="Spang A."/>
            <person name="Ettema T.J.G."/>
        </authorList>
    </citation>
    <scope>NUCLEOTIDE SEQUENCE</scope>
    <source>
        <strain evidence="2">LCB_4</strain>
    </source>
</reference>
<name>A0AAF0D1Z2_ODILC</name>
<accession>A0AAF0D1Z2</accession>
<feature type="domain" description="Transcription regulator PadR N-terminal" evidence="1">
    <location>
        <begin position="26"/>
        <end position="97"/>
    </location>
</feature>
<dbReference type="Pfam" id="PF03551">
    <property type="entry name" value="PadR"/>
    <property type="match status" value="1"/>
</dbReference>
<evidence type="ECO:0000259" key="1">
    <source>
        <dbReference type="Pfam" id="PF03551"/>
    </source>
</evidence>
<reference evidence="2" key="2">
    <citation type="journal article" date="2022" name="Nat. Microbiol.">
        <title>A closed Candidatus Odinarchaeum chromosome exposes Asgard archaeal viruses.</title>
        <authorList>
            <person name="Tamarit D."/>
            <person name="Caceres E.F."/>
            <person name="Krupovic M."/>
            <person name="Nijland R."/>
            <person name="Eme L."/>
            <person name="Robinson N.P."/>
            <person name="Ettema T.J.G."/>
        </authorList>
    </citation>
    <scope>NUCLEOTIDE SEQUENCE</scope>
    <source>
        <strain evidence="2">LCB_4</strain>
    </source>
</reference>
<gene>
    <name evidence="2" type="ORF">OdinLCB4_006820</name>
</gene>
<dbReference type="InterPro" id="IPR036390">
    <property type="entry name" value="WH_DNA-bd_sf"/>
</dbReference>
<dbReference type="InterPro" id="IPR036388">
    <property type="entry name" value="WH-like_DNA-bd_sf"/>
</dbReference>
<dbReference type="KEGG" id="oyw:OdinLCB4_006820"/>
<dbReference type="AlphaFoldDB" id="A0AAF0D1Z2"/>
<proteinExistence type="predicted"/>
<evidence type="ECO:0000313" key="3">
    <source>
        <dbReference type="Proteomes" id="UP000186851"/>
    </source>
</evidence>
<dbReference type="Proteomes" id="UP000186851">
    <property type="component" value="Chromosome"/>
</dbReference>
<protein>
    <submittedName>
        <fullName evidence="2">PadR family transcriptional regulator</fullName>
    </submittedName>
</protein>
<sequence length="184" mass="21839">MCGPNKFMHWTRHMATVPKGFLRYQVLKLLAEKPLSGKEIMDKIQEQTEGRWTPSPGSIYPLLALLEDYGYIQQLPKDETGRKPYQITEEGRKFLQEQEKQREEYNQTSLGLFTPFIFNHTCPQIDTQQAQQIRENMRKIFQTLFTLRQHLTQKPTNQKIQKIIEILQKITETLQKETEKLKEE</sequence>
<dbReference type="PANTHER" id="PTHR43252">
    <property type="entry name" value="TRANSCRIPTIONAL REGULATOR YQJI"/>
    <property type="match status" value="1"/>
</dbReference>
<dbReference type="InterPro" id="IPR005149">
    <property type="entry name" value="Tscrpt_reg_PadR_N"/>
</dbReference>
<dbReference type="Gene3D" id="1.10.10.10">
    <property type="entry name" value="Winged helix-like DNA-binding domain superfamily/Winged helix DNA-binding domain"/>
    <property type="match status" value="1"/>
</dbReference>
<dbReference type="SUPFAM" id="SSF46785">
    <property type="entry name" value="Winged helix' DNA-binding domain"/>
    <property type="match status" value="1"/>
</dbReference>